<dbReference type="Proteomes" id="UP000297716">
    <property type="component" value="Unassembled WGS sequence"/>
</dbReference>
<dbReference type="EMBL" id="SKBN01000026">
    <property type="protein sequence ID" value="TGJ86547.1"/>
    <property type="molecule type" value="Genomic_DNA"/>
</dbReference>
<accession>A0A4Z0YRK4</accession>
<dbReference type="AlphaFoldDB" id="A0A4Z0YRK4"/>
<protein>
    <submittedName>
        <fullName evidence="2">Uncharacterized protein</fullName>
    </submittedName>
</protein>
<comment type="caution">
    <text evidence="2">The sequence shown here is derived from an EMBL/GenBank/DDBJ whole genome shotgun (WGS) entry which is preliminary data.</text>
</comment>
<organism evidence="2 3">
    <name type="scientific">Xylaria hypoxylon</name>
    <dbReference type="NCBI Taxonomy" id="37992"/>
    <lineage>
        <taxon>Eukaryota</taxon>
        <taxon>Fungi</taxon>
        <taxon>Dikarya</taxon>
        <taxon>Ascomycota</taxon>
        <taxon>Pezizomycotina</taxon>
        <taxon>Sordariomycetes</taxon>
        <taxon>Xylariomycetidae</taxon>
        <taxon>Xylariales</taxon>
        <taxon>Xylariaceae</taxon>
        <taxon>Xylaria</taxon>
    </lineage>
</organism>
<evidence type="ECO:0000313" key="3">
    <source>
        <dbReference type="Proteomes" id="UP000297716"/>
    </source>
</evidence>
<reference evidence="2 3" key="1">
    <citation type="submission" date="2019-03" db="EMBL/GenBank/DDBJ databases">
        <title>Draft genome sequence of Xylaria hypoxylon DSM 108379, a ubiquitous saprotrophic-parasitic fungi on hardwood.</title>
        <authorList>
            <person name="Buettner E."/>
            <person name="Leonhardt S."/>
            <person name="Gebauer A.M."/>
            <person name="Liers C."/>
            <person name="Hofrichter M."/>
            <person name="Kellner H."/>
        </authorList>
    </citation>
    <scope>NUCLEOTIDE SEQUENCE [LARGE SCALE GENOMIC DNA]</scope>
    <source>
        <strain evidence="2 3">DSM 108379</strain>
    </source>
</reference>
<sequence length="1133" mass="126237">MSSAVGHQRQHIVSPRRHLVLRRARQRIFSDTQAFAQSEDEESTSTTDDKREILSSYRVLLPANKYTASVHQTIQTPDGEKLSFDSSKQFHVIAPRFSLPASVVHSTYPSQGHQDTVDILPHIVFNDAHLPWERTVTDQTDTIDKTRNRVPWLALLTFTHNELQIPDNALKRAKNTTATATQALRLDSSTVTAFPGVSTPLSHLENVSGDVSVIFVTAKLFNAYVTTFDPDGKPTSSQNRPDVSRYKYLSHVRRLSTMGMAESGGQELALKSVVMAHRLAPLDALQPMPIIVHLVSLEGIESMSFPVPGQKTVALVSLHSWIYTALPPSSLNTHDLFITIGHSIDLLCTPASTIARISSPPLLAGDWLQRRLRDGYTLTRYRTKTGEVTAAMTRGPFTPSLVPHPLTKDWNSISYSGESLQIIDSEVGFIDLSYSAAWNLGKSMALADPVFSAALCRIRSEIYAKAMDKTKKHHLQGHRALPSRLSVVSSLSRLSQELSHLAENHHLSHQHPQPFQAIASDPSPRWHHTHPKRLDLSFRAPHIKSQFREHALTVARRLASSLDNPNEPYDEHNTPYSADWALVFRWMLDRMYLVDVPAHYLVTESSHLPPETLRFFHVDLNWIDAFSDGALSICNHIGSDDVRSAIKAEFQRYLDTTNPAVGYKPQIPTYGFLLRSKLVTLFPDLHVSTSPAPTDGRAPILRQENLGQDLLLCLLDRVPSNEFNKLVFTQPPHQLSFAAAASVGMGSFTTEYKRVYTKHVEDQNRAEKLTTRTWTRGSASPPPVFVWNIDDNDAKTDGQDATKAAAPLRMLIVPAWASDVFKTIERRMKDPDQHGSNHSDWFQDSVPSAALNAIQLANPAYTLEIKIHDNLPESDSSVPAQSLKLLQGVEGRDGEGEHQRPPTAHAPSHLSFQPASLGRTRMTPQVQQQILPHIAKHMRPPHFPRLFKYEPNPVVRAAAEPSSTGGIQTVPKIDFSLSAAGRPLERPIPSKTDTPLDLIFSILVAADDSSSYKLKEVDVTIFLGPADQSSSSPTLMDDYDGPGATMLSNMRLHALVQHDTDREKRALHIRLLPRSRSRQISVTKLSEMSFCLAMADVNAYDAEVTVQIRAKTTYDSNLVETWFEVKLNAETSL</sequence>
<name>A0A4Z0YRK4_9PEZI</name>
<proteinExistence type="predicted"/>
<gene>
    <name evidence="2" type="ORF">E0Z10_g2233</name>
</gene>
<evidence type="ECO:0000256" key="1">
    <source>
        <dbReference type="SAM" id="MobiDB-lite"/>
    </source>
</evidence>
<dbReference type="STRING" id="37992.A0A4Z0YRK4"/>
<keyword evidence="3" id="KW-1185">Reference proteome</keyword>
<dbReference type="OrthoDB" id="3029913at2759"/>
<evidence type="ECO:0000313" key="2">
    <source>
        <dbReference type="EMBL" id="TGJ86547.1"/>
    </source>
</evidence>
<feature type="region of interest" description="Disordered" evidence="1">
    <location>
        <begin position="891"/>
        <end position="911"/>
    </location>
</feature>
<feature type="compositionally biased region" description="Basic and acidic residues" evidence="1">
    <location>
        <begin position="891"/>
        <end position="900"/>
    </location>
</feature>